<feature type="chain" id="PRO_5004653725" evidence="1">
    <location>
        <begin position="25"/>
        <end position="437"/>
    </location>
</feature>
<sequence>MFKKILSTFLAISIMVGMSQTIFATNIDAEKADTQVILAKTAYVKDVNENGTNLNNDVIDGNKNVKQDTKLKISINPDNSMNVFTNINGADVTFNGIPAGRSENSNAVFFTGKSSDPKYSIINFSYEKNISESSMYFKSYKEQKNSKPSSLLKIYLKVNGSDTRDYIFFEAFNFKPTFDEQFISNLPKNTMLGAWAATQFKPIESYSGEVKSDISIMSTSNTKNWYCTKSFNNMGENETHTIKWLTNVDYSNVPVGQETYEYYTLKVTDKTCRYSVNTNLNSDSESCLHVDALSLDQTSIPYTAWKSTKIDGLVQKSAFAGDLSASISVTYGLLSLSYSIPVSFSDVGSVDIDGLYNSYLNGVNGDYTRSINTEMDSGFRLTQEGHYFMVRSALRDYGNTTRSAQTLKSRWHINILNAATLDVYPLYFDHDVSVSIT</sequence>
<evidence type="ECO:0000313" key="3">
    <source>
        <dbReference type="Proteomes" id="UP000016860"/>
    </source>
</evidence>
<evidence type="ECO:0000256" key="1">
    <source>
        <dbReference type="SAM" id="SignalP"/>
    </source>
</evidence>
<feature type="signal peptide" evidence="1">
    <location>
        <begin position="1"/>
        <end position="24"/>
    </location>
</feature>
<protein>
    <submittedName>
        <fullName evidence="2">Uncharacterized protein</fullName>
    </submittedName>
</protein>
<reference evidence="2 3" key="1">
    <citation type="journal article" date="2013" name="Genome Announc.">
        <title>Draft Genome Sequence of the Cellulolytic Bacterium Clostridium papyrosolvens C7 (ATCC 700395).</title>
        <authorList>
            <person name="Zepeda V."/>
            <person name="Dassa B."/>
            <person name="Borovok I."/>
            <person name="Lamed R."/>
            <person name="Bayer E.A."/>
            <person name="Cate J.H."/>
        </authorList>
    </citation>
    <scope>NUCLEOTIDE SEQUENCE [LARGE SCALE GENOMIC DNA]</scope>
    <source>
        <strain evidence="2 3">C7</strain>
    </source>
</reference>
<keyword evidence="1" id="KW-0732">Signal</keyword>
<gene>
    <name evidence="2" type="ORF">L323_19635</name>
</gene>
<dbReference type="EMBL" id="ATAY01000098">
    <property type="protein sequence ID" value="EPR07736.1"/>
    <property type="molecule type" value="Genomic_DNA"/>
</dbReference>
<dbReference type="Proteomes" id="UP000016860">
    <property type="component" value="Unassembled WGS sequence"/>
</dbReference>
<comment type="caution">
    <text evidence="2">The sequence shown here is derived from an EMBL/GenBank/DDBJ whole genome shotgun (WGS) entry which is preliminary data.</text>
</comment>
<evidence type="ECO:0000313" key="2">
    <source>
        <dbReference type="EMBL" id="EPR07736.1"/>
    </source>
</evidence>
<accession>U4QWQ4</accession>
<name>U4QWQ4_9FIRM</name>
<dbReference type="AlphaFoldDB" id="U4QWQ4"/>
<proteinExistence type="predicted"/>
<dbReference type="PATRIC" id="fig|1330534.3.peg.3898"/>
<dbReference type="RefSeq" id="WP_020817279.1">
    <property type="nucleotide sequence ID" value="NZ_ATAY01000098.1"/>
</dbReference>
<organism evidence="2 3">
    <name type="scientific">Ruminiclostridium papyrosolvens C7</name>
    <dbReference type="NCBI Taxonomy" id="1330534"/>
    <lineage>
        <taxon>Bacteria</taxon>
        <taxon>Bacillati</taxon>
        <taxon>Bacillota</taxon>
        <taxon>Clostridia</taxon>
        <taxon>Eubacteriales</taxon>
        <taxon>Oscillospiraceae</taxon>
        <taxon>Ruminiclostridium</taxon>
    </lineage>
</organism>